<dbReference type="SUPFAM" id="SSF56112">
    <property type="entry name" value="Protein kinase-like (PK-like)"/>
    <property type="match status" value="1"/>
</dbReference>
<dbReference type="GO" id="GO:0005524">
    <property type="term" value="F:ATP binding"/>
    <property type="evidence" value="ECO:0007669"/>
    <property type="project" value="UniProtKB-UniRule"/>
</dbReference>
<keyword evidence="4" id="KW-0418">Kinase</keyword>
<keyword evidence="1 7" id="KW-0723">Serine/threonine-protein kinase</keyword>
<comment type="caution">
    <text evidence="10">The sequence shown here is derived from an EMBL/GenBank/DDBJ whole genome shotgun (WGS) entry which is preliminary data.</text>
</comment>
<dbReference type="InterPro" id="IPR000719">
    <property type="entry name" value="Prot_kinase_dom"/>
</dbReference>
<evidence type="ECO:0000256" key="8">
    <source>
        <dbReference type="SAM" id="MobiDB-lite"/>
    </source>
</evidence>
<evidence type="ECO:0000256" key="3">
    <source>
        <dbReference type="ARBA" id="ARBA00022741"/>
    </source>
</evidence>
<dbReference type="PROSITE" id="PS50011">
    <property type="entry name" value="PROTEIN_KINASE_DOM"/>
    <property type="match status" value="1"/>
</dbReference>
<sequence length="479" mass="53224">MSGFWNVPGGMQVPDGGAAQEPRTPRVSFDDLPPGWSPRPLRRASVSLDGSPVFCGTPRSSFRRGLRSPRVDASPRLAPSPRIDRDQPRPAEGDLPVAEEADRLVSIPLHRIAEVPRAPTDAEGQILLRTTSAPARAFAPPRYRSESLEGNIIPARPMSPVGEAPKPLEAFSDLFEVHGELGAGTYGRVFKATERASGRQVAVKTIDMAGEACNPRRVQLEVAMLKRLADNKLVARFHGAMEEGRDLHIVMELCSGGDLRDFVAENGPLSESQAAMVMYQVLLVIRELHEANIVHGDVKAANFVIANKLSHQLFKKGMGFLPRGWLKAVDFGCSQHTGKGRIQHKIGTPTHWAPEVFGQTYHLEADLWSTGVMVFELLAGRLPFCTNKEHQRMRTERDILKALMFKEPDFGCDELKGLSPECLDFMKRLLTKNHDSRMTVHQALDHKWMRDHSRAHKGARKEVVESLLRRRSWSVSAAC</sequence>
<evidence type="ECO:0000256" key="6">
    <source>
        <dbReference type="PROSITE-ProRule" id="PRU10141"/>
    </source>
</evidence>
<dbReference type="OrthoDB" id="526903at2759"/>
<dbReference type="AlphaFoldDB" id="A0A8S1IUM6"/>
<dbReference type="Gene3D" id="1.10.510.10">
    <property type="entry name" value="Transferase(Phosphotransferase) domain 1"/>
    <property type="match status" value="1"/>
</dbReference>
<evidence type="ECO:0000256" key="2">
    <source>
        <dbReference type="ARBA" id="ARBA00022679"/>
    </source>
</evidence>
<dbReference type="InterPro" id="IPR017441">
    <property type="entry name" value="Protein_kinase_ATP_BS"/>
</dbReference>
<evidence type="ECO:0000256" key="4">
    <source>
        <dbReference type="ARBA" id="ARBA00022777"/>
    </source>
</evidence>
<dbReference type="EMBL" id="CAJHUC010000894">
    <property type="protein sequence ID" value="CAD7698849.1"/>
    <property type="molecule type" value="Genomic_DNA"/>
</dbReference>
<dbReference type="PANTHER" id="PTHR24349">
    <property type="entry name" value="SERINE/THREONINE-PROTEIN KINASE"/>
    <property type="match status" value="1"/>
</dbReference>
<keyword evidence="3 6" id="KW-0547">Nucleotide-binding</keyword>
<comment type="similarity">
    <text evidence="7">Belongs to the protein kinase superfamily.</text>
</comment>
<evidence type="ECO:0000256" key="5">
    <source>
        <dbReference type="ARBA" id="ARBA00022840"/>
    </source>
</evidence>
<dbReference type="PROSITE" id="PS00108">
    <property type="entry name" value="PROTEIN_KINASE_ST"/>
    <property type="match status" value="1"/>
</dbReference>
<evidence type="ECO:0000259" key="9">
    <source>
        <dbReference type="PROSITE" id="PS50011"/>
    </source>
</evidence>
<accession>A0A8S1IUM6</accession>
<feature type="domain" description="Protein kinase" evidence="9">
    <location>
        <begin position="175"/>
        <end position="449"/>
    </location>
</feature>
<evidence type="ECO:0000313" key="11">
    <source>
        <dbReference type="Proteomes" id="UP000708148"/>
    </source>
</evidence>
<feature type="binding site" evidence="6">
    <location>
        <position position="204"/>
    </location>
    <ligand>
        <name>ATP</name>
        <dbReference type="ChEBI" id="CHEBI:30616"/>
    </ligand>
</feature>
<reference evidence="10" key="1">
    <citation type="submission" date="2020-12" db="EMBL/GenBank/DDBJ databases">
        <authorList>
            <person name="Iha C."/>
        </authorList>
    </citation>
    <scope>NUCLEOTIDE SEQUENCE</scope>
</reference>
<evidence type="ECO:0000313" key="10">
    <source>
        <dbReference type="EMBL" id="CAD7698849.1"/>
    </source>
</evidence>
<feature type="compositionally biased region" description="Basic and acidic residues" evidence="8">
    <location>
        <begin position="82"/>
        <end position="92"/>
    </location>
</feature>
<dbReference type="InterPro" id="IPR008271">
    <property type="entry name" value="Ser/Thr_kinase_AS"/>
</dbReference>
<gene>
    <name evidence="10" type="ORF">OSTQU699_LOCUS4208</name>
</gene>
<dbReference type="SMART" id="SM00220">
    <property type="entry name" value="S_TKc"/>
    <property type="match status" value="1"/>
</dbReference>
<evidence type="ECO:0000256" key="1">
    <source>
        <dbReference type="ARBA" id="ARBA00022527"/>
    </source>
</evidence>
<keyword evidence="11" id="KW-1185">Reference proteome</keyword>
<organism evidence="10 11">
    <name type="scientific">Ostreobium quekettii</name>
    <dbReference type="NCBI Taxonomy" id="121088"/>
    <lineage>
        <taxon>Eukaryota</taxon>
        <taxon>Viridiplantae</taxon>
        <taxon>Chlorophyta</taxon>
        <taxon>core chlorophytes</taxon>
        <taxon>Ulvophyceae</taxon>
        <taxon>TCBD clade</taxon>
        <taxon>Bryopsidales</taxon>
        <taxon>Ostreobineae</taxon>
        <taxon>Ostreobiaceae</taxon>
        <taxon>Ostreobium</taxon>
    </lineage>
</organism>
<dbReference type="Pfam" id="PF00069">
    <property type="entry name" value="Pkinase"/>
    <property type="match status" value="1"/>
</dbReference>
<evidence type="ECO:0000256" key="7">
    <source>
        <dbReference type="RuleBase" id="RU000304"/>
    </source>
</evidence>
<dbReference type="Proteomes" id="UP000708148">
    <property type="component" value="Unassembled WGS sequence"/>
</dbReference>
<keyword evidence="2" id="KW-0808">Transferase</keyword>
<protein>
    <recommendedName>
        <fullName evidence="9">Protein kinase domain-containing protein</fullName>
    </recommendedName>
</protein>
<name>A0A8S1IUM6_9CHLO</name>
<dbReference type="InterPro" id="IPR011009">
    <property type="entry name" value="Kinase-like_dom_sf"/>
</dbReference>
<feature type="region of interest" description="Disordered" evidence="8">
    <location>
        <begin position="1"/>
        <end position="98"/>
    </location>
</feature>
<dbReference type="PROSITE" id="PS00107">
    <property type="entry name" value="PROTEIN_KINASE_ATP"/>
    <property type="match status" value="1"/>
</dbReference>
<proteinExistence type="inferred from homology"/>
<keyword evidence="5 6" id="KW-0067">ATP-binding</keyword>
<dbReference type="InterPro" id="IPR050205">
    <property type="entry name" value="CDPK_Ser/Thr_kinases"/>
</dbReference>
<dbReference type="GO" id="GO:0004674">
    <property type="term" value="F:protein serine/threonine kinase activity"/>
    <property type="evidence" value="ECO:0007669"/>
    <property type="project" value="UniProtKB-KW"/>
</dbReference>